<name>A0A4Y2PV79_ARAVE</name>
<dbReference type="Proteomes" id="UP000499080">
    <property type="component" value="Unassembled WGS sequence"/>
</dbReference>
<dbReference type="AlphaFoldDB" id="A0A4Y2PV79"/>
<dbReference type="EMBL" id="BGPR01012222">
    <property type="protein sequence ID" value="GBN55151.1"/>
    <property type="molecule type" value="Genomic_DNA"/>
</dbReference>
<reference evidence="2 3" key="1">
    <citation type="journal article" date="2019" name="Sci. Rep.">
        <title>Orb-weaving spider Araneus ventricosus genome elucidates the spidroin gene catalogue.</title>
        <authorList>
            <person name="Kono N."/>
            <person name="Nakamura H."/>
            <person name="Ohtoshi R."/>
            <person name="Moran D.A.P."/>
            <person name="Shinohara A."/>
            <person name="Yoshida Y."/>
            <person name="Fujiwara M."/>
            <person name="Mori M."/>
            <person name="Tomita M."/>
            <person name="Arakawa K."/>
        </authorList>
    </citation>
    <scope>NUCLEOTIDE SEQUENCE [LARGE SCALE GENOMIC DNA]</scope>
</reference>
<feature type="compositionally biased region" description="Polar residues" evidence="1">
    <location>
        <begin position="91"/>
        <end position="108"/>
    </location>
</feature>
<evidence type="ECO:0000313" key="2">
    <source>
        <dbReference type="EMBL" id="GBN55151.1"/>
    </source>
</evidence>
<sequence length="142" mass="16289">MFSQTDTATDSRCQKSDREFINYYISTPDEKNDASVSSLDLNLEIWFLTCSKSRFGLVILTSRFEATRGLLWDGPRNFEPRSNDEEDTRACTPSPNFHATPTGGRSATTYDLTCNRPHTRRTFSGIGFRTWNPLTPRPRPYH</sequence>
<proteinExistence type="predicted"/>
<comment type="caution">
    <text evidence="2">The sequence shown here is derived from an EMBL/GenBank/DDBJ whole genome shotgun (WGS) entry which is preliminary data.</text>
</comment>
<gene>
    <name evidence="2" type="ORF">AVEN_213934_1</name>
</gene>
<protein>
    <submittedName>
        <fullName evidence="2">Uncharacterized protein</fullName>
    </submittedName>
</protein>
<evidence type="ECO:0000313" key="3">
    <source>
        <dbReference type="Proteomes" id="UP000499080"/>
    </source>
</evidence>
<feature type="region of interest" description="Disordered" evidence="1">
    <location>
        <begin position="75"/>
        <end position="108"/>
    </location>
</feature>
<organism evidence="2 3">
    <name type="scientific">Araneus ventricosus</name>
    <name type="common">Orbweaver spider</name>
    <name type="synonym">Epeira ventricosa</name>
    <dbReference type="NCBI Taxonomy" id="182803"/>
    <lineage>
        <taxon>Eukaryota</taxon>
        <taxon>Metazoa</taxon>
        <taxon>Ecdysozoa</taxon>
        <taxon>Arthropoda</taxon>
        <taxon>Chelicerata</taxon>
        <taxon>Arachnida</taxon>
        <taxon>Araneae</taxon>
        <taxon>Araneomorphae</taxon>
        <taxon>Entelegynae</taxon>
        <taxon>Araneoidea</taxon>
        <taxon>Araneidae</taxon>
        <taxon>Araneus</taxon>
    </lineage>
</organism>
<accession>A0A4Y2PV79</accession>
<evidence type="ECO:0000256" key="1">
    <source>
        <dbReference type="SAM" id="MobiDB-lite"/>
    </source>
</evidence>
<keyword evidence="3" id="KW-1185">Reference proteome</keyword>